<dbReference type="PROSITE" id="PS50110">
    <property type="entry name" value="RESPONSE_REGULATORY"/>
    <property type="match status" value="1"/>
</dbReference>
<dbReference type="Pfam" id="PF00486">
    <property type="entry name" value="Trans_reg_C"/>
    <property type="match status" value="1"/>
</dbReference>
<reference evidence="10 11" key="1">
    <citation type="submission" date="2017-05" db="EMBL/GenBank/DDBJ databases">
        <title>Acinetobacter populi ANC 5415 (= PBJ7), whole genome shotgun sequencing project.</title>
        <authorList>
            <person name="Nemec A."/>
            <person name="Radolfova-Krizova L."/>
        </authorList>
    </citation>
    <scope>NUCLEOTIDE SEQUENCE [LARGE SCALE GENOMIC DNA]</scope>
    <source>
        <strain evidence="10 11">PBJ7</strain>
    </source>
</reference>
<evidence type="ECO:0000256" key="1">
    <source>
        <dbReference type="ARBA" id="ARBA00022553"/>
    </source>
</evidence>
<feature type="DNA-binding region" description="OmpR/PhoB-type" evidence="7">
    <location>
        <begin position="127"/>
        <end position="220"/>
    </location>
</feature>
<dbReference type="InterPro" id="IPR039420">
    <property type="entry name" value="WalR-like"/>
</dbReference>
<sequence>MLKVLLIEDDFMIAQSIQQLFELENINVHWVNNGIEGLQYLAENHLDLVLLDIGLPSMNGFEILNKIRTKSQVAVIVISARDQVEDRLNILKHGGDDYLTKPFDFDELIARIYAVLRRTRIINTGGMDILQYNGLKLDLTEHKAFYNDQLIDLSKKEWILMECFLNTPLKIFSKYELEEKIYLHDGDVNSNIIEVYIHKLRQKLNKDFIRTIRGFGYRLE</sequence>
<name>A0A1Z9Z3R3_9GAMM</name>
<evidence type="ECO:0000313" key="10">
    <source>
        <dbReference type="EMBL" id="OUY09062.1"/>
    </source>
</evidence>
<evidence type="ECO:0000256" key="5">
    <source>
        <dbReference type="ARBA" id="ARBA00023163"/>
    </source>
</evidence>
<dbReference type="GO" id="GO:0005829">
    <property type="term" value="C:cytosol"/>
    <property type="evidence" value="ECO:0007669"/>
    <property type="project" value="TreeGrafter"/>
</dbReference>
<dbReference type="SMART" id="SM00448">
    <property type="entry name" value="REC"/>
    <property type="match status" value="1"/>
</dbReference>
<evidence type="ECO:0000259" key="9">
    <source>
        <dbReference type="PROSITE" id="PS51755"/>
    </source>
</evidence>
<dbReference type="Pfam" id="PF00072">
    <property type="entry name" value="Response_reg"/>
    <property type="match status" value="1"/>
</dbReference>
<dbReference type="SMART" id="SM00862">
    <property type="entry name" value="Trans_reg_C"/>
    <property type="match status" value="1"/>
</dbReference>
<evidence type="ECO:0000256" key="7">
    <source>
        <dbReference type="PROSITE-ProRule" id="PRU01091"/>
    </source>
</evidence>
<dbReference type="RefSeq" id="WP_087619719.1">
    <property type="nucleotide sequence ID" value="NZ_NEXX01000001.1"/>
</dbReference>
<feature type="modified residue" description="4-aspartylphosphate" evidence="6">
    <location>
        <position position="52"/>
    </location>
</feature>
<feature type="domain" description="OmpR/PhoB-type" evidence="9">
    <location>
        <begin position="127"/>
        <end position="220"/>
    </location>
</feature>
<evidence type="ECO:0000256" key="3">
    <source>
        <dbReference type="ARBA" id="ARBA00023015"/>
    </source>
</evidence>
<proteinExistence type="predicted"/>
<dbReference type="InterPro" id="IPR011006">
    <property type="entry name" value="CheY-like_superfamily"/>
</dbReference>
<dbReference type="GO" id="GO:0000156">
    <property type="term" value="F:phosphorelay response regulator activity"/>
    <property type="evidence" value="ECO:0007669"/>
    <property type="project" value="TreeGrafter"/>
</dbReference>
<dbReference type="InterPro" id="IPR001867">
    <property type="entry name" value="OmpR/PhoB-type_DNA-bd"/>
</dbReference>
<keyword evidence="1 6" id="KW-0597">Phosphoprotein</keyword>
<dbReference type="SUPFAM" id="SSF52172">
    <property type="entry name" value="CheY-like"/>
    <property type="match status" value="1"/>
</dbReference>
<dbReference type="PROSITE" id="PS51755">
    <property type="entry name" value="OMPR_PHOB"/>
    <property type="match status" value="1"/>
</dbReference>
<dbReference type="PANTHER" id="PTHR48111">
    <property type="entry name" value="REGULATOR OF RPOS"/>
    <property type="match status" value="1"/>
</dbReference>
<evidence type="ECO:0000256" key="2">
    <source>
        <dbReference type="ARBA" id="ARBA00023012"/>
    </source>
</evidence>
<dbReference type="PANTHER" id="PTHR48111:SF1">
    <property type="entry name" value="TWO-COMPONENT RESPONSE REGULATOR ORR33"/>
    <property type="match status" value="1"/>
</dbReference>
<keyword evidence="11" id="KW-1185">Reference proteome</keyword>
<accession>A0A1Z9Z3R3</accession>
<dbReference type="InterPro" id="IPR001789">
    <property type="entry name" value="Sig_transdc_resp-reg_receiver"/>
</dbReference>
<organism evidence="10 11">
    <name type="scientific">Acinetobacter populi</name>
    <dbReference type="NCBI Taxonomy" id="1582270"/>
    <lineage>
        <taxon>Bacteria</taxon>
        <taxon>Pseudomonadati</taxon>
        <taxon>Pseudomonadota</taxon>
        <taxon>Gammaproteobacteria</taxon>
        <taxon>Moraxellales</taxon>
        <taxon>Moraxellaceae</taxon>
        <taxon>Acinetobacter</taxon>
    </lineage>
</organism>
<keyword evidence="2" id="KW-0902">Two-component regulatory system</keyword>
<dbReference type="AlphaFoldDB" id="A0A1Z9Z3R3"/>
<protein>
    <submittedName>
        <fullName evidence="10">DNA-binding response regulator PmrA</fullName>
    </submittedName>
</protein>
<evidence type="ECO:0000313" key="11">
    <source>
        <dbReference type="Proteomes" id="UP000196536"/>
    </source>
</evidence>
<dbReference type="CDD" id="cd00383">
    <property type="entry name" value="trans_reg_C"/>
    <property type="match status" value="1"/>
</dbReference>
<dbReference type="Gene3D" id="1.10.10.10">
    <property type="entry name" value="Winged helix-like DNA-binding domain superfamily/Winged helix DNA-binding domain"/>
    <property type="match status" value="1"/>
</dbReference>
<dbReference type="Gene3D" id="6.10.250.690">
    <property type="match status" value="1"/>
</dbReference>
<dbReference type="EMBL" id="NEXX01000001">
    <property type="protein sequence ID" value="OUY09062.1"/>
    <property type="molecule type" value="Genomic_DNA"/>
</dbReference>
<dbReference type="OrthoDB" id="9802426at2"/>
<gene>
    <name evidence="10" type="ORF">CAP51_05530</name>
</gene>
<keyword evidence="5" id="KW-0804">Transcription</keyword>
<dbReference type="Gene3D" id="3.40.50.2300">
    <property type="match status" value="1"/>
</dbReference>
<dbReference type="InterPro" id="IPR036388">
    <property type="entry name" value="WH-like_DNA-bd_sf"/>
</dbReference>
<comment type="caution">
    <text evidence="10">The sequence shown here is derived from an EMBL/GenBank/DDBJ whole genome shotgun (WGS) entry which is preliminary data.</text>
</comment>
<evidence type="ECO:0000259" key="8">
    <source>
        <dbReference type="PROSITE" id="PS50110"/>
    </source>
</evidence>
<dbReference type="GO" id="GO:0000976">
    <property type="term" value="F:transcription cis-regulatory region binding"/>
    <property type="evidence" value="ECO:0007669"/>
    <property type="project" value="TreeGrafter"/>
</dbReference>
<dbReference type="GO" id="GO:0006355">
    <property type="term" value="P:regulation of DNA-templated transcription"/>
    <property type="evidence" value="ECO:0007669"/>
    <property type="project" value="InterPro"/>
</dbReference>
<evidence type="ECO:0000256" key="6">
    <source>
        <dbReference type="PROSITE-ProRule" id="PRU00169"/>
    </source>
</evidence>
<dbReference type="Proteomes" id="UP000196536">
    <property type="component" value="Unassembled WGS sequence"/>
</dbReference>
<dbReference type="GO" id="GO:0032993">
    <property type="term" value="C:protein-DNA complex"/>
    <property type="evidence" value="ECO:0007669"/>
    <property type="project" value="TreeGrafter"/>
</dbReference>
<keyword evidence="3" id="KW-0805">Transcription regulation</keyword>
<feature type="domain" description="Response regulatory" evidence="8">
    <location>
        <begin position="3"/>
        <end position="116"/>
    </location>
</feature>
<keyword evidence="4 7" id="KW-0238">DNA-binding</keyword>
<evidence type="ECO:0000256" key="4">
    <source>
        <dbReference type="ARBA" id="ARBA00023125"/>
    </source>
</evidence>